<reference evidence="9" key="1">
    <citation type="submission" date="2021-03" db="EMBL/GenBank/DDBJ databases">
        <authorList>
            <person name="Tagirdzhanova G."/>
        </authorList>
    </citation>
    <scope>NUCLEOTIDE SEQUENCE</scope>
</reference>
<feature type="region of interest" description="Disordered" evidence="7">
    <location>
        <begin position="175"/>
        <end position="293"/>
    </location>
</feature>
<gene>
    <name evidence="9" type="ORF">ALECFALPRED_007157</name>
</gene>
<comment type="similarity">
    <text evidence="6">Belongs to the UTP23/FCF1 family. UTP23 subfamily.</text>
</comment>
<comment type="function">
    <text evidence="5">Involved in rRNA-processing and ribosome biogenesis.</text>
</comment>
<evidence type="ECO:0000256" key="3">
    <source>
        <dbReference type="ARBA" id="ARBA00022552"/>
    </source>
</evidence>
<dbReference type="Proteomes" id="UP000664203">
    <property type="component" value="Unassembled WGS sequence"/>
</dbReference>
<feature type="compositionally biased region" description="Basic and acidic residues" evidence="7">
    <location>
        <begin position="230"/>
        <end position="246"/>
    </location>
</feature>
<keyword evidence="4" id="KW-0539">Nucleus</keyword>
<comment type="subcellular location">
    <subcellularLocation>
        <location evidence="1">Nucleus</location>
        <location evidence="1">Nucleolus</location>
    </subcellularLocation>
</comment>
<name>A0A8H3G652_9LECA</name>
<dbReference type="InterPro" id="IPR029060">
    <property type="entry name" value="PIN-like_dom_sf"/>
</dbReference>
<evidence type="ECO:0000256" key="7">
    <source>
        <dbReference type="SAM" id="MobiDB-lite"/>
    </source>
</evidence>
<protein>
    <recommendedName>
        <fullName evidence="8">UTP23 sensor motif region domain-containing protein</fullName>
    </recommendedName>
</protein>
<feature type="compositionally biased region" description="Basic and acidic residues" evidence="7">
    <location>
        <begin position="256"/>
        <end position="266"/>
    </location>
</feature>
<dbReference type="InterPro" id="IPR006984">
    <property type="entry name" value="Fcf1/UTP23"/>
</dbReference>
<dbReference type="InterPro" id="IPR057776">
    <property type="entry name" value="UTP23_sensor"/>
</dbReference>
<keyword evidence="2" id="KW-0690">Ribosome biogenesis</keyword>
<keyword evidence="3" id="KW-0698">rRNA processing</keyword>
<evidence type="ECO:0000313" key="9">
    <source>
        <dbReference type="EMBL" id="CAF9937263.1"/>
    </source>
</evidence>
<evidence type="ECO:0000313" key="10">
    <source>
        <dbReference type="Proteomes" id="UP000664203"/>
    </source>
</evidence>
<feature type="compositionally biased region" description="Basic residues" evidence="7">
    <location>
        <begin position="282"/>
        <end position="293"/>
    </location>
</feature>
<keyword evidence="10" id="KW-1185">Reference proteome</keyword>
<evidence type="ECO:0000259" key="8">
    <source>
        <dbReference type="Pfam" id="PF24779"/>
    </source>
</evidence>
<evidence type="ECO:0000256" key="2">
    <source>
        <dbReference type="ARBA" id="ARBA00022517"/>
    </source>
</evidence>
<evidence type="ECO:0000256" key="1">
    <source>
        <dbReference type="ARBA" id="ARBA00004604"/>
    </source>
</evidence>
<comment type="caution">
    <text evidence="9">The sequence shown here is derived from an EMBL/GenBank/DDBJ whole genome shotgun (WGS) entry which is preliminary data.</text>
</comment>
<accession>A0A8H3G652</accession>
<evidence type="ECO:0000256" key="6">
    <source>
        <dbReference type="ARBA" id="ARBA00038503"/>
    </source>
</evidence>
<dbReference type="SUPFAM" id="SSF88723">
    <property type="entry name" value="PIN domain-like"/>
    <property type="match status" value="1"/>
</dbReference>
<sequence length="293" mass="33130">MAQFEMTFGFRGPYQVLIDAQVIQDTEKFKMDLVGGLERTLSGKVKPMITQCSIRHLYLLKEVPQSTKEALILTAKTMERRRCNHHVLDEPLSTLECFNSVIDPKNSLTNKNRYVVASQDEDVRRYCRGIKGVPLVYVKRSVMIIEPMATSSVNAREGMEREKFRSGLKTRATELVGKRKRDEDDGDPVTGERQQVKSITEGDEKAGKKKKAKGPKGPNPLSVKKSKKAKVGEQNDQKEETRRGGILDEALGDPDAGERQETRDPVTDIIDGAFDETQDRAAKRKRKRKHKSE</sequence>
<dbReference type="AlphaFoldDB" id="A0A8H3G652"/>
<dbReference type="OrthoDB" id="25675at2759"/>
<dbReference type="Pfam" id="PF24779">
    <property type="entry name" value="UTP23_sensor"/>
    <property type="match status" value="1"/>
</dbReference>
<dbReference type="Gene3D" id="3.40.50.1010">
    <property type="entry name" value="5'-nuclease"/>
    <property type="match status" value="1"/>
</dbReference>
<evidence type="ECO:0000256" key="4">
    <source>
        <dbReference type="ARBA" id="ARBA00023242"/>
    </source>
</evidence>
<dbReference type="EMBL" id="CAJPDR010000464">
    <property type="protein sequence ID" value="CAF9937263.1"/>
    <property type="molecule type" value="Genomic_DNA"/>
</dbReference>
<feature type="domain" description="UTP23 sensor motif region" evidence="8">
    <location>
        <begin position="209"/>
        <end position="228"/>
    </location>
</feature>
<dbReference type="GO" id="GO:0032040">
    <property type="term" value="C:small-subunit processome"/>
    <property type="evidence" value="ECO:0007669"/>
    <property type="project" value="InterPro"/>
</dbReference>
<dbReference type="CDD" id="cd09865">
    <property type="entry name" value="PIN_ScUtp23p-like"/>
    <property type="match status" value="1"/>
</dbReference>
<dbReference type="GO" id="GO:0006364">
    <property type="term" value="P:rRNA processing"/>
    <property type="evidence" value="ECO:0007669"/>
    <property type="project" value="UniProtKB-KW"/>
</dbReference>
<evidence type="ECO:0000256" key="5">
    <source>
        <dbReference type="ARBA" id="ARBA00037300"/>
    </source>
</evidence>
<dbReference type="PANTHER" id="PTHR12416">
    <property type="entry name" value="RRNA-PROCESSING PROTEIN UTP23 HOMOLOG"/>
    <property type="match status" value="1"/>
</dbReference>
<organism evidence="9 10">
    <name type="scientific">Alectoria fallacina</name>
    <dbReference type="NCBI Taxonomy" id="1903189"/>
    <lineage>
        <taxon>Eukaryota</taxon>
        <taxon>Fungi</taxon>
        <taxon>Dikarya</taxon>
        <taxon>Ascomycota</taxon>
        <taxon>Pezizomycotina</taxon>
        <taxon>Lecanoromycetes</taxon>
        <taxon>OSLEUM clade</taxon>
        <taxon>Lecanoromycetidae</taxon>
        <taxon>Lecanorales</taxon>
        <taxon>Lecanorineae</taxon>
        <taxon>Parmeliaceae</taxon>
        <taxon>Alectoria</taxon>
    </lineage>
</organism>
<dbReference type="Pfam" id="PF04900">
    <property type="entry name" value="Fcf1"/>
    <property type="match status" value="1"/>
</dbReference>
<proteinExistence type="inferred from homology"/>